<reference evidence="3 4" key="1">
    <citation type="submission" date="2024-06" db="EMBL/GenBank/DDBJ databases">
        <title>The draft genome of Grus japonensis, version 3.</title>
        <authorList>
            <person name="Nabeshima K."/>
            <person name="Suzuki S."/>
            <person name="Onuma M."/>
        </authorList>
    </citation>
    <scope>NUCLEOTIDE SEQUENCE [LARGE SCALE GENOMIC DNA]</scope>
    <source>
        <strain evidence="3 4">451A</strain>
    </source>
</reference>
<dbReference type="PANTHER" id="PTHR46241">
    <property type="entry name" value="ARMADILLO REPEAT-CONTAINING PROTEIN 4 ARMC4"/>
    <property type="match status" value="1"/>
</dbReference>
<accession>A0ABC9WH63</accession>
<proteinExistence type="predicted"/>
<feature type="repeat" description="ARM" evidence="1">
    <location>
        <begin position="404"/>
        <end position="446"/>
    </location>
</feature>
<dbReference type="EMBL" id="BAAFJT010000002">
    <property type="protein sequence ID" value="GAB0184826.1"/>
    <property type="molecule type" value="Genomic_DNA"/>
</dbReference>
<protein>
    <submittedName>
        <fullName evidence="3">Outer dynein arm-docking complex subunit 2</fullName>
    </submittedName>
</protein>
<dbReference type="SUPFAM" id="SSF48371">
    <property type="entry name" value="ARM repeat"/>
    <property type="match status" value="1"/>
</dbReference>
<evidence type="ECO:0000256" key="2">
    <source>
        <dbReference type="SAM" id="MobiDB-lite"/>
    </source>
</evidence>
<evidence type="ECO:0000313" key="4">
    <source>
        <dbReference type="Proteomes" id="UP001623348"/>
    </source>
</evidence>
<dbReference type="Proteomes" id="UP001623348">
    <property type="component" value="Unassembled WGS sequence"/>
</dbReference>
<dbReference type="PROSITE" id="PS50176">
    <property type="entry name" value="ARM_REPEAT"/>
    <property type="match status" value="1"/>
</dbReference>
<evidence type="ECO:0000256" key="1">
    <source>
        <dbReference type="PROSITE-ProRule" id="PRU00259"/>
    </source>
</evidence>
<gene>
    <name evidence="3" type="ORF">GRJ2_000947900</name>
</gene>
<dbReference type="InterPro" id="IPR016024">
    <property type="entry name" value="ARM-type_fold"/>
</dbReference>
<name>A0ABC9WH63_GRUJA</name>
<organism evidence="3 4">
    <name type="scientific">Grus japonensis</name>
    <name type="common">Japanese crane</name>
    <name type="synonym">Red-crowned crane</name>
    <dbReference type="NCBI Taxonomy" id="30415"/>
    <lineage>
        <taxon>Eukaryota</taxon>
        <taxon>Metazoa</taxon>
        <taxon>Chordata</taxon>
        <taxon>Craniata</taxon>
        <taxon>Vertebrata</taxon>
        <taxon>Euteleostomi</taxon>
        <taxon>Archelosauria</taxon>
        <taxon>Archosauria</taxon>
        <taxon>Dinosauria</taxon>
        <taxon>Saurischia</taxon>
        <taxon>Theropoda</taxon>
        <taxon>Coelurosauria</taxon>
        <taxon>Aves</taxon>
        <taxon>Neognathae</taxon>
        <taxon>Neoaves</taxon>
        <taxon>Gruiformes</taxon>
        <taxon>Gruidae</taxon>
        <taxon>Grus</taxon>
    </lineage>
</organism>
<sequence>MAGSGATHPGQANRDPIVKILGPEYGTVEGEDMSMLHLLDKVKKDDDPETEMKMKISRLLHQLDLQLLNSSLKQFSHKTSGRFEEVSESSSEAEEDEEQPVRHQEGNTDLPSEYWGIQKLAKYLKIGSLKILKEISQNTLIRHAIADLGGLQIMVKILDSPDKDLKCLAAETIANVARFKQARRTPSYRLAIRTEGMIENLVKNLSSEHEELQMHCASAIFKCAEDKETRDLVRQHGGLQPLSVLLGNTENKKLLAAVTGAIWKCAISRENVSRFREYKVVEALVELLTDQPEEVLVNIVGALGECCQEPINRTIIRKCGGIPPLVKLLTGTDQALLVNVTKALGACATEPENMMIIDRLDGVRLLWSLLKNPNPDVQASAAWAICPCIQNAKDAGEMVRSFVGGLELIVNLLKSKNKEVLASVCAAITNIAKDEENLAVITDHGVVPLLSKLANTNNDKLRRHLAEAISHCCMWGSNRVAFGETKAVAPLVRYLKSNDPSVHRATAQALYQLSEDPSNCITMHENGVVKFHAQCSYDWEWNNGYDL</sequence>
<keyword evidence="4" id="KW-1185">Reference proteome</keyword>
<dbReference type="InterPro" id="IPR011989">
    <property type="entry name" value="ARM-like"/>
</dbReference>
<dbReference type="Gene3D" id="1.25.10.10">
    <property type="entry name" value="Leucine-rich Repeat Variant"/>
    <property type="match status" value="2"/>
</dbReference>
<dbReference type="AlphaFoldDB" id="A0ABC9WH63"/>
<evidence type="ECO:0000313" key="3">
    <source>
        <dbReference type="EMBL" id="GAB0184826.1"/>
    </source>
</evidence>
<dbReference type="PANTHER" id="PTHR46241:SF1">
    <property type="entry name" value="OUTER DYNEIN ARM-DOCKING COMPLEX SUBUNIT 2"/>
    <property type="match status" value="1"/>
</dbReference>
<dbReference type="InterPro" id="IPR000225">
    <property type="entry name" value="Armadillo"/>
</dbReference>
<comment type="caution">
    <text evidence="3">The sequence shown here is derived from an EMBL/GenBank/DDBJ whole genome shotgun (WGS) entry which is preliminary data.</text>
</comment>
<feature type="region of interest" description="Disordered" evidence="2">
    <location>
        <begin position="79"/>
        <end position="110"/>
    </location>
</feature>
<dbReference type="Pfam" id="PF00514">
    <property type="entry name" value="Arm"/>
    <property type="match status" value="1"/>
</dbReference>
<dbReference type="Pfam" id="PF13646">
    <property type="entry name" value="HEAT_2"/>
    <property type="match status" value="1"/>
</dbReference>
<dbReference type="SMART" id="SM00185">
    <property type="entry name" value="ARM"/>
    <property type="match status" value="9"/>
</dbReference>